<sequence length="138" mass="14760">MGPSRRVLGCAIAIVMTTASGWHGPRPAAAQQYEPSLSSVEFLPDPLTRSPRLVSMGRLTLASDLHNGLNFWDLAGNPLGVAVAESLSSIEFRPVIRTAASSHDQATVGSPRERQDLGARQVQNGLEAWHRTPGGTSY</sequence>
<organism evidence="1 2">
    <name type="scientific">Eiseniibacteriota bacterium</name>
    <dbReference type="NCBI Taxonomy" id="2212470"/>
    <lineage>
        <taxon>Bacteria</taxon>
        <taxon>Candidatus Eiseniibacteriota</taxon>
    </lineage>
</organism>
<reference evidence="1" key="1">
    <citation type="submission" date="2020-07" db="EMBL/GenBank/DDBJ databases">
        <title>Huge and variable diversity of episymbiotic CPR bacteria and DPANN archaea in groundwater ecosystems.</title>
        <authorList>
            <person name="He C.Y."/>
            <person name="Keren R."/>
            <person name="Whittaker M."/>
            <person name="Farag I.F."/>
            <person name="Doudna J."/>
            <person name="Cate J.H.D."/>
            <person name="Banfield J.F."/>
        </authorList>
    </citation>
    <scope>NUCLEOTIDE SEQUENCE</scope>
    <source>
        <strain evidence="1">NC_groundwater_928_Pr1_S-0.2um_72_17</strain>
    </source>
</reference>
<dbReference type="Proteomes" id="UP000807850">
    <property type="component" value="Unassembled WGS sequence"/>
</dbReference>
<proteinExistence type="predicted"/>
<comment type="caution">
    <text evidence="1">The sequence shown here is derived from an EMBL/GenBank/DDBJ whole genome shotgun (WGS) entry which is preliminary data.</text>
</comment>
<feature type="non-terminal residue" evidence="1">
    <location>
        <position position="138"/>
    </location>
</feature>
<evidence type="ECO:0000313" key="1">
    <source>
        <dbReference type="EMBL" id="MBI3538833.1"/>
    </source>
</evidence>
<name>A0A9D6L8Y7_UNCEI</name>
<protein>
    <submittedName>
        <fullName evidence="1">Uncharacterized protein</fullName>
    </submittedName>
</protein>
<evidence type="ECO:0000313" key="2">
    <source>
        <dbReference type="Proteomes" id="UP000807850"/>
    </source>
</evidence>
<gene>
    <name evidence="1" type="ORF">HY076_00975</name>
</gene>
<dbReference type="EMBL" id="JACQAY010000033">
    <property type="protein sequence ID" value="MBI3538833.1"/>
    <property type="molecule type" value="Genomic_DNA"/>
</dbReference>
<accession>A0A9D6L8Y7</accession>
<dbReference type="AlphaFoldDB" id="A0A9D6L8Y7"/>